<evidence type="ECO:0008006" key="4">
    <source>
        <dbReference type="Google" id="ProtNLM"/>
    </source>
</evidence>
<name>A0A443ID34_9GAMM</name>
<keyword evidence="1" id="KW-1133">Transmembrane helix</keyword>
<dbReference type="EMBL" id="JMEE01000031">
    <property type="protein sequence ID" value="RWR01875.1"/>
    <property type="molecule type" value="Genomic_DNA"/>
</dbReference>
<gene>
    <name evidence="2" type="ORF">ED28_09545</name>
</gene>
<feature type="transmembrane region" description="Helical" evidence="1">
    <location>
        <begin position="12"/>
        <end position="31"/>
    </location>
</feature>
<accession>A0A443ID34</accession>
<feature type="transmembrane region" description="Helical" evidence="1">
    <location>
        <begin position="72"/>
        <end position="95"/>
    </location>
</feature>
<dbReference type="Pfam" id="PF07274">
    <property type="entry name" value="DUF1440"/>
    <property type="match status" value="1"/>
</dbReference>
<evidence type="ECO:0000256" key="1">
    <source>
        <dbReference type="SAM" id="Phobius"/>
    </source>
</evidence>
<proteinExistence type="predicted"/>
<comment type="caution">
    <text evidence="2">The sequence shown here is derived from an EMBL/GenBank/DDBJ whole genome shotgun (WGS) entry which is preliminary data.</text>
</comment>
<dbReference type="Proteomes" id="UP000288794">
    <property type="component" value="Unassembled WGS sequence"/>
</dbReference>
<keyword evidence="3" id="KW-1185">Reference proteome</keyword>
<keyword evidence="1" id="KW-0472">Membrane</keyword>
<evidence type="ECO:0000313" key="2">
    <source>
        <dbReference type="EMBL" id="RWR01875.1"/>
    </source>
</evidence>
<protein>
    <recommendedName>
        <fullName evidence="4">DUF1440 domain-containing protein</fullName>
    </recommendedName>
</protein>
<reference evidence="2 3" key="1">
    <citation type="submission" date="2014-04" db="EMBL/GenBank/DDBJ databases">
        <title>Draft genome sequence of Pantoea beijingensis strain LMG 27579, an emerging pathogen to Pleurotus eryngii with potential industrial application.</title>
        <authorList>
            <person name="Xu F."/>
            <person name="Liu Y."/>
            <person name="Wang S."/>
            <person name="Yin Y."/>
            <person name="Ma Y."/>
            <person name="Zhao S."/>
            <person name="Rong C."/>
        </authorList>
    </citation>
    <scope>NUCLEOTIDE SEQUENCE [LARGE SCALE GENOMIC DNA]</scope>
    <source>
        <strain evidence="2 3">LMG 27579</strain>
    </source>
</reference>
<dbReference type="InterPro" id="IPR009898">
    <property type="entry name" value="DUF1440"/>
</dbReference>
<keyword evidence="1" id="KW-0812">Transmembrane</keyword>
<feature type="transmembrane region" description="Helical" evidence="1">
    <location>
        <begin position="107"/>
        <end position="128"/>
    </location>
</feature>
<organism evidence="2 3">
    <name type="scientific">[Pantoea] beijingensis</name>
    <dbReference type="NCBI Taxonomy" id="1324864"/>
    <lineage>
        <taxon>Bacteria</taxon>
        <taxon>Pseudomonadati</taxon>
        <taxon>Pseudomonadota</taxon>
        <taxon>Gammaproteobacteria</taxon>
        <taxon>Enterobacterales</taxon>
        <taxon>Erwiniaceae</taxon>
        <taxon>Erwinia</taxon>
    </lineage>
</organism>
<evidence type="ECO:0000313" key="3">
    <source>
        <dbReference type="Proteomes" id="UP000288794"/>
    </source>
</evidence>
<dbReference type="AlphaFoldDB" id="A0A443ID34"/>
<feature type="transmembrane region" description="Helical" evidence="1">
    <location>
        <begin position="140"/>
        <end position="157"/>
    </location>
</feature>
<sequence>MELFTTTKKSARNYGVALFAGFIGGNISSFVKWGTENPLPPRTPDRAIPPMEMLNDLGIKTSDLVYHYSGHVVNWGVAGVHHLFSIVFAMFYCFVAEIFPKIKLWQGVLFALVVTVVFHGIVLPLGGWAPPMWDLPSAELFSETLGHILWMWTIEVFRRDIRNRMTKKSDPEFQS</sequence>